<name>A0A5C8D2S0_9SPIR</name>
<gene>
    <name evidence="2" type="ORF">EPJ79_00730</name>
</gene>
<dbReference type="RefSeq" id="WP_147738065.1">
    <property type="nucleotide sequence ID" value="NZ_SAXU01000001.1"/>
</dbReference>
<organism evidence="2 3">
    <name type="scientific">Brachyspira aalborgi</name>
    <dbReference type="NCBI Taxonomy" id="29522"/>
    <lineage>
        <taxon>Bacteria</taxon>
        <taxon>Pseudomonadati</taxon>
        <taxon>Spirochaetota</taxon>
        <taxon>Spirochaetia</taxon>
        <taxon>Brachyspirales</taxon>
        <taxon>Brachyspiraceae</taxon>
        <taxon>Brachyspira</taxon>
    </lineage>
</organism>
<feature type="domain" description="ATPase AAA-type core" evidence="1">
    <location>
        <begin position="32"/>
        <end position="327"/>
    </location>
</feature>
<evidence type="ECO:0000259" key="1">
    <source>
        <dbReference type="Pfam" id="PF13304"/>
    </source>
</evidence>
<sequence>MENISNVRIDIENFKTFRNKATLSISDEKNVIAIIGRNASGKSSIFEAIENISSILTLDNSISLKYIYKPYLFNKETKDKECYYGISWQNNGRQYNYYIKFNSEMIKEEKLSNDETTYFNRKENTLTLDNRKLVIAKGALHLSTFFLLSLNDKQNKNNEEFSKVYDIINSIGSNIQTYTQKHMPNFDDAVISNISNKKISKIISDADPTLISIMSEVLEKDEELNKKRIEIEGNEIYSKKIYAPYGVHYVDNNTYKLNFEEESDGTKKLFILMPTVFQILENGGYLFIDELDSSLHQDVIIDIIMKLFCNNALNKKKAKLIFSMHNLGMLYNKYFKENIVLNGINAVSFDRTIDKIELTDKTINNIVRGRTDYTPSIISKYNMED</sequence>
<protein>
    <recommendedName>
        <fullName evidence="1">ATPase AAA-type core domain-containing protein</fullName>
    </recommendedName>
</protein>
<evidence type="ECO:0000313" key="3">
    <source>
        <dbReference type="Proteomes" id="UP000324638"/>
    </source>
</evidence>
<accession>A0A5C8D2S0</accession>
<dbReference type="GO" id="GO:0005524">
    <property type="term" value="F:ATP binding"/>
    <property type="evidence" value="ECO:0007669"/>
    <property type="project" value="InterPro"/>
</dbReference>
<dbReference type="Proteomes" id="UP000324638">
    <property type="component" value="Unassembled WGS sequence"/>
</dbReference>
<dbReference type="SUPFAM" id="SSF52540">
    <property type="entry name" value="P-loop containing nucleoside triphosphate hydrolases"/>
    <property type="match status" value="1"/>
</dbReference>
<reference evidence="2 3" key="1">
    <citation type="journal article" date="1992" name="Lakartidningen">
        <title>[Penicillin V and not amoxicillin is the first choice preparation in acute otitis].</title>
        <authorList>
            <person name="Kamme C."/>
            <person name="Lundgren K."/>
            <person name="Prellner K."/>
        </authorList>
    </citation>
    <scope>NUCLEOTIDE SEQUENCE [LARGE SCALE GENOMIC DNA]</scope>
    <source>
        <strain evidence="2 3">513A</strain>
    </source>
</reference>
<dbReference type="PANTHER" id="PTHR40396:SF1">
    <property type="entry name" value="ATPASE AAA-TYPE CORE DOMAIN-CONTAINING PROTEIN"/>
    <property type="match status" value="1"/>
</dbReference>
<comment type="caution">
    <text evidence="2">The sequence shown here is derived from an EMBL/GenBank/DDBJ whole genome shotgun (WGS) entry which is preliminary data.</text>
</comment>
<dbReference type="Pfam" id="PF13304">
    <property type="entry name" value="AAA_21"/>
    <property type="match status" value="1"/>
</dbReference>
<dbReference type="AlphaFoldDB" id="A0A5C8D2S0"/>
<proteinExistence type="predicted"/>
<dbReference type="GO" id="GO:0016887">
    <property type="term" value="F:ATP hydrolysis activity"/>
    <property type="evidence" value="ECO:0007669"/>
    <property type="project" value="InterPro"/>
</dbReference>
<dbReference type="Gene3D" id="3.40.50.300">
    <property type="entry name" value="P-loop containing nucleotide triphosphate hydrolases"/>
    <property type="match status" value="1"/>
</dbReference>
<dbReference type="PANTHER" id="PTHR40396">
    <property type="entry name" value="ATPASE-LIKE PROTEIN"/>
    <property type="match status" value="1"/>
</dbReference>
<dbReference type="InterPro" id="IPR027417">
    <property type="entry name" value="P-loop_NTPase"/>
</dbReference>
<dbReference type="InterPro" id="IPR003959">
    <property type="entry name" value="ATPase_AAA_core"/>
</dbReference>
<dbReference type="EMBL" id="SAXU01000001">
    <property type="protein sequence ID" value="TXJ19715.1"/>
    <property type="molecule type" value="Genomic_DNA"/>
</dbReference>
<evidence type="ECO:0000313" key="2">
    <source>
        <dbReference type="EMBL" id="TXJ19715.1"/>
    </source>
</evidence>